<evidence type="ECO:0000313" key="3">
    <source>
        <dbReference type="Proteomes" id="UP001059041"/>
    </source>
</evidence>
<gene>
    <name evidence="2" type="ORF">IRJ41_010179</name>
</gene>
<dbReference type="AlphaFoldDB" id="A0A9W7TMW1"/>
<feature type="compositionally biased region" description="Low complexity" evidence="1">
    <location>
        <begin position="188"/>
        <end position="204"/>
    </location>
</feature>
<reference evidence="2" key="1">
    <citation type="submission" date="2021-02" db="EMBL/GenBank/DDBJ databases">
        <title>Comparative genomics reveals that relaxation of natural selection precedes convergent phenotypic evolution of cavefish.</title>
        <authorList>
            <person name="Peng Z."/>
        </authorList>
    </citation>
    <scope>NUCLEOTIDE SEQUENCE</scope>
    <source>
        <tissue evidence="2">Muscle</tissue>
    </source>
</reference>
<feature type="region of interest" description="Disordered" evidence="1">
    <location>
        <begin position="182"/>
        <end position="233"/>
    </location>
</feature>
<evidence type="ECO:0000256" key="1">
    <source>
        <dbReference type="SAM" id="MobiDB-lite"/>
    </source>
</evidence>
<evidence type="ECO:0000313" key="2">
    <source>
        <dbReference type="EMBL" id="KAI7799724.1"/>
    </source>
</evidence>
<accession>A0A9W7TMW1</accession>
<dbReference type="EMBL" id="JAFHDT010000015">
    <property type="protein sequence ID" value="KAI7799724.1"/>
    <property type="molecule type" value="Genomic_DNA"/>
</dbReference>
<protein>
    <submittedName>
        <fullName evidence="2">Barttin</fullName>
    </submittedName>
</protein>
<comment type="caution">
    <text evidence="2">The sequence shown here is derived from an EMBL/GenBank/DDBJ whole genome shotgun (WGS) entry which is preliminary data.</text>
</comment>
<keyword evidence="3" id="KW-1185">Reference proteome</keyword>
<organism evidence="2 3">
    <name type="scientific">Triplophysa rosa</name>
    <name type="common">Cave loach</name>
    <dbReference type="NCBI Taxonomy" id="992332"/>
    <lineage>
        <taxon>Eukaryota</taxon>
        <taxon>Metazoa</taxon>
        <taxon>Chordata</taxon>
        <taxon>Craniata</taxon>
        <taxon>Vertebrata</taxon>
        <taxon>Euteleostomi</taxon>
        <taxon>Actinopterygii</taxon>
        <taxon>Neopterygii</taxon>
        <taxon>Teleostei</taxon>
        <taxon>Ostariophysi</taxon>
        <taxon>Cypriniformes</taxon>
        <taxon>Nemacheilidae</taxon>
        <taxon>Triplophysa</taxon>
    </lineage>
</organism>
<name>A0A9W7TMW1_TRIRA</name>
<sequence>MFNFMFSSNATPILTAVDSVDYYCDGITRRGQYVFQEQMAGFIRALTCDSWCGAHYNTIYSLHWLGSNVPGGLHFDPSIVPGLQTQSRNCAGSLHSTPTNRDLLHPTSSTCSAKVTLILPEKEELCAAERQDPCAVESLDEKSPTEQVKAPLAGFCDDEKVDISADPQLHTVDKHKERAIVLHTSQRSSDPSTLASSSTPLPESRTSGPAGSDREMYYGKVDDSCYTSDLDSE</sequence>
<proteinExistence type="predicted"/>
<feature type="compositionally biased region" description="Basic and acidic residues" evidence="1">
    <location>
        <begin position="212"/>
        <end position="223"/>
    </location>
</feature>
<dbReference type="Proteomes" id="UP001059041">
    <property type="component" value="Linkage Group LG15"/>
</dbReference>